<evidence type="ECO:0000313" key="1">
    <source>
        <dbReference type="EMBL" id="KAH3823317.1"/>
    </source>
</evidence>
<protein>
    <submittedName>
        <fullName evidence="1">Uncharacterized protein</fullName>
    </submittedName>
</protein>
<proteinExistence type="predicted"/>
<accession>A0A9D4GUT4</accession>
<dbReference type="PANTHER" id="PTHR14187:SF5">
    <property type="entry name" value="HEAT SHOCK 70 KDA PROTEIN 12A"/>
    <property type="match status" value="1"/>
</dbReference>
<name>A0A9D4GUT4_DREPO</name>
<comment type="caution">
    <text evidence="1">The sequence shown here is derived from an EMBL/GenBank/DDBJ whole genome shotgun (WGS) entry which is preliminary data.</text>
</comment>
<gene>
    <name evidence="1" type="ORF">DPMN_125116</name>
</gene>
<dbReference type="InterPro" id="IPR043129">
    <property type="entry name" value="ATPase_NBD"/>
</dbReference>
<evidence type="ECO:0000313" key="2">
    <source>
        <dbReference type="Proteomes" id="UP000828390"/>
    </source>
</evidence>
<dbReference type="SUPFAM" id="SSF53067">
    <property type="entry name" value="Actin-like ATPase domain"/>
    <property type="match status" value="1"/>
</dbReference>
<reference evidence="1" key="2">
    <citation type="submission" date="2020-11" db="EMBL/GenBank/DDBJ databases">
        <authorList>
            <person name="McCartney M.A."/>
            <person name="Auch B."/>
            <person name="Kono T."/>
            <person name="Mallez S."/>
            <person name="Becker A."/>
            <person name="Gohl D.M."/>
            <person name="Silverstein K.A.T."/>
            <person name="Koren S."/>
            <person name="Bechman K.B."/>
            <person name="Herman A."/>
            <person name="Abrahante J.E."/>
            <person name="Garbe J."/>
        </authorList>
    </citation>
    <scope>NUCLEOTIDE SEQUENCE</scope>
    <source>
        <strain evidence="1">Duluth1</strain>
        <tissue evidence="1">Whole animal</tissue>
    </source>
</reference>
<dbReference type="PANTHER" id="PTHR14187">
    <property type="entry name" value="ALPHA KINASE/ELONGATION FACTOR 2 KINASE"/>
    <property type="match status" value="1"/>
</dbReference>
<keyword evidence="2" id="KW-1185">Reference proteome</keyword>
<dbReference type="Proteomes" id="UP000828390">
    <property type="component" value="Unassembled WGS sequence"/>
</dbReference>
<sequence>MYDSLKDGRARQFFNEATQLELNQLQEDFEKNKLTLIPIAGIIQLPTPKSVRERITNKQIEFKPNAPITYNSQHDRLEVTRLFVREKLFETPCALINATILKVLKEQTDIKIVVLVGGFAESDIVQEDVRSKIQETYPEVKVVVPTSPFRAVLTGAVLFGHNPAIFKSRISRATYGIATNQVFDESKHDLSKKWHDEENKVHRCKDVFSVHVKKGEHVSLNEEREAQTYTPIYKSQKEVGLDVYESSEVGPTKGTVMYTTDIGCKKLGRIDIEVPTAEESSERGVSVRMIYGGTQLSVIAKCAHTGKECRTQIRFD</sequence>
<reference evidence="1" key="1">
    <citation type="journal article" date="2019" name="bioRxiv">
        <title>The Genome of the Zebra Mussel, Dreissena polymorpha: A Resource for Invasive Species Research.</title>
        <authorList>
            <person name="McCartney M.A."/>
            <person name="Auch B."/>
            <person name="Kono T."/>
            <person name="Mallez S."/>
            <person name="Zhang Y."/>
            <person name="Obille A."/>
            <person name="Becker A."/>
            <person name="Abrahante J.E."/>
            <person name="Garbe J."/>
            <person name="Badalamenti J.P."/>
            <person name="Herman A."/>
            <person name="Mangelson H."/>
            <person name="Liachko I."/>
            <person name="Sullivan S."/>
            <person name="Sone E.D."/>
            <person name="Koren S."/>
            <person name="Silverstein K.A.T."/>
            <person name="Beckman K.B."/>
            <person name="Gohl D.M."/>
        </authorList>
    </citation>
    <scope>NUCLEOTIDE SEQUENCE</scope>
    <source>
        <strain evidence="1">Duluth1</strain>
        <tissue evidence="1">Whole animal</tissue>
    </source>
</reference>
<organism evidence="1 2">
    <name type="scientific">Dreissena polymorpha</name>
    <name type="common">Zebra mussel</name>
    <name type="synonym">Mytilus polymorpha</name>
    <dbReference type="NCBI Taxonomy" id="45954"/>
    <lineage>
        <taxon>Eukaryota</taxon>
        <taxon>Metazoa</taxon>
        <taxon>Spiralia</taxon>
        <taxon>Lophotrochozoa</taxon>
        <taxon>Mollusca</taxon>
        <taxon>Bivalvia</taxon>
        <taxon>Autobranchia</taxon>
        <taxon>Heteroconchia</taxon>
        <taxon>Euheterodonta</taxon>
        <taxon>Imparidentia</taxon>
        <taxon>Neoheterodontei</taxon>
        <taxon>Myida</taxon>
        <taxon>Dreissenoidea</taxon>
        <taxon>Dreissenidae</taxon>
        <taxon>Dreissena</taxon>
    </lineage>
</organism>
<dbReference type="AlphaFoldDB" id="A0A9D4GUT4"/>
<dbReference type="EMBL" id="JAIWYP010000005">
    <property type="protein sequence ID" value="KAH3823317.1"/>
    <property type="molecule type" value="Genomic_DNA"/>
</dbReference>